<evidence type="ECO:0000256" key="7">
    <source>
        <dbReference type="ARBA" id="ARBA00072742"/>
    </source>
</evidence>
<keyword evidence="4 10" id="KW-0732">Signal</keyword>
<evidence type="ECO:0000256" key="2">
    <source>
        <dbReference type="ARBA" id="ARBA00022514"/>
    </source>
</evidence>
<feature type="region of interest" description="Disordered" evidence="9">
    <location>
        <begin position="197"/>
        <end position="248"/>
    </location>
</feature>
<dbReference type="InterPro" id="IPR050822">
    <property type="entry name" value="Cerebellin_Synaptic_Org"/>
</dbReference>
<comment type="subcellular location">
    <subcellularLocation>
        <location evidence="1">Secreted</location>
    </subcellularLocation>
</comment>
<dbReference type="RefSeq" id="XP_032805062.1">
    <property type="nucleotide sequence ID" value="XM_032949171.1"/>
</dbReference>
<evidence type="ECO:0000256" key="1">
    <source>
        <dbReference type="ARBA" id="ARBA00004613"/>
    </source>
</evidence>
<dbReference type="PANTHER" id="PTHR22923">
    <property type="entry name" value="CEREBELLIN-RELATED"/>
    <property type="match status" value="1"/>
</dbReference>
<evidence type="ECO:0000259" key="11">
    <source>
        <dbReference type="PROSITE" id="PS50871"/>
    </source>
</evidence>
<evidence type="ECO:0000256" key="8">
    <source>
        <dbReference type="ARBA" id="ARBA00084029"/>
    </source>
</evidence>
<dbReference type="KEGG" id="pmrn:116939995"/>
<dbReference type="GO" id="GO:0005125">
    <property type="term" value="F:cytokine activity"/>
    <property type="evidence" value="ECO:0007669"/>
    <property type="project" value="UniProtKB-KW"/>
</dbReference>
<dbReference type="Pfam" id="PF00386">
    <property type="entry name" value="C1q"/>
    <property type="match status" value="2"/>
</dbReference>
<dbReference type="SMART" id="SM00110">
    <property type="entry name" value="C1Q"/>
    <property type="match status" value="2"/>
</dbReference>
<accession>A0AAJ7ST41</accession>
<feature type="compositionally biased region" description="Basic and acidic residues" evidence="9">
    <location>
        <begin position="273"/>
        <end position="282"/>
    </location>
</feature>
<evidence type="ECO:0000256" key="6">
    <source>
        <dbReference type="ARBA" id="ARBA00062528"/>
    </source>
</evidence>
<keyword evidence="2" id="KW-0202">Cytokine</keyword>
<feature type="signal peptide" evidence="10">
    <location>
        <begin position="1"/>
        <end position="22"/>
    </location>
</feature>
<feature type="domain" description="C1q" evidence="11">
    <location>
        <begin position="254"/>
        <end position="412"/>
    </location>
</feature>
<evidence type="ECO:0000256" key="4">
    <source>
        <dbReference type="ARBA" id="ARBA00022729"/>
    </source>
</evidence>
<keyword evidence="5" id="KW-0677">Repeat</keyword>
<dbReference type="PRINTS" id="PR00007">
    <property type="entry name" value="COMPLEMNTC1Q"/>
</dbReference>
<evidence type="ECO:0000313" key="13">
    <source>
        <dbReference type="RefSeq" id="XP_032805062.1"/>
    </source>
</evidence>
<evidence type="ECO:0000256" key="10">
    <source>
        <dbReference type="SAM" id="SignalP"/>
    </source>
</evidence>
<feature type="domain" description="C1q" evidence="11">
    <location>
        <begin position="58"/>
        <end position="197"/>
    </location>
</feature>
<dbReference type="GO" id="GO:0005615">
    <property type="term" value="C:extracellular space"/>
    <property type="evidence" value="ECO:0007669"/>
    <property type="project" value="UniProtKB-KW"/>
</dbReference>
<dbReference type="Gene3D" id="2.60.120.40">
    <property type="match status" value="2"/>
</dbReference>
<feature type="region of interest" description="Disordered" evidence="9">
    <location>
        <begin position="272"/>
        <end position="296"/>
    </location>
</feature>
<comment type="subunit">
    <text evidence="6">Homomultimer. Forms trimers, hexamers and high molecular weight oligomers.</text>
</comment>
<evidence type="ECO:0000256" key="3">
    <source>
        <dbReference type="ARBA" id="ARBA00022525"/>
    </source>
</evidence>
<organism evidence="12 13">
    <name type="scientific">Petromyzon marinus</name>
    <name type="common">Sea lamprey</name>
    <dbReference type="NCBI Taxonomy" id="7757"/>
    <lineage>
        <taxon>Eukaryota</taxon>
        <taxon>Metazoa</taxon>
        <taxon>Chordata</taxon>
        <taxon>Craniata</taxon>
        <taxon>Vertebrata</taxon>
        <taxon>Cyclostomata</taxon>
        <taxon>Hyperoartia</taxon>
        <taxon>Petromyzontiformes</taxon>
        <taxon>Petromyzontidae</taxon>
        <taxon>Petromyzon</taxon>
    </lineage>
</organism>
<evidence type="ECO:0000256" key="5">
    <source>
        <dbReference type="ARBA" id="ARBA00022737"/>
    </source>
</evidence>
<dbReference type="PROSITE" id="PS50871">
    <property type="entry name" value="C1Q"/>
    <property type="match status" value="2"/>
</dbReference>
<evidence type="ECO:0000256" key="9">
    <source>
        <dbReference type="SAM" id="MobiDB-lite"/>
    </source>
</evidence>
<sequence>MAHAGALATLALLCWASSGARAADGGGAASREGLAAAAPVATFTTTTTTTTTTTVSAPQPRGSAFSAARTSSMIGGPKMAVAFDRVYVNIGGDFDAASGVFACRVPGAYYFSYTVGKYPRKPLSVMLMKNRNEVQVIAYDEHRRRERKVQSQSVMLQLSVGDTVWLRLHGDPKYALYSSAGPYTTFSGYLVYPDLPLSDARPAEPEREANDAPAGGDEQRSSNDIAAEEEPPAADAKPRGGAPSRRSLAAVAVDREARSAFSVARTESLPVEFKGKGSDGKESNAASAADDDLQPMPFDSEFVNIGRDFDGESGTFTCRVPGAYYFAFTAGKAPGRALAVKLMRNGREAQALLFDDDPSPHREMQSQSVMLQLKSGDTVWLHSPQREGFGAYSNHGRYITFTGFLLYPDPPP</sequence>
<dbReference type="InterPro" id="IPR001073">
    <property type="entry name" value="C1q_dom"/>
</dbReference>
<keyword evidence="12" id="KW-1185">Reference proteome</keyword>
<proteinExistence type="predicted"/>
<dbReference type="AlphaFoldDB" id="A0AAJ7ST41"/>
<dbReference type="InterPro" id="IPR008983">
    <property type="entry name" value="Tumour_necrosis_fac-like_dom"/>
</dbReference>
<protein>
    <recommendedName>
        <fullName evidence="7">Complement C1q tumor necrosis factor-related protein 4</fullName>
    </recommendedName>
    <alternativeName>
        <fullName evidence="8">C1q/TNF-related protein 4</fullName>
    </alternativeName>
</protein>
<feature type="compositionally biased region" description="Basic and acidic residues" evidence="9">
    <location>
        <begin position="201"/>
        <end position="210"/>
    </location>
</feature>
<dbReference type="SUPFAM" id="SSF49842">
    <property type="entry name" value="TNF-like"/>
    <property type="match status" value="2"/>
</dbReference>
<evidence type="ECO:0000313" key="12">
    <source>
        <dbReference type="Proteomes" id="UP001318040"/>
    </source>
</evidence>
<dbReference type="PANTHER" id="PTHR22923:SF118">
    <property type="entry name" value="COMPLEMENT C1Q TUMOR NECROSIS FACTOR-RELATED PROTEIN 4"/>
    <property type="match status" value="1"/>
</dbReference>
<feature type="chain" id="PRO_5042530170" description="Complement C1q tumor necrosis factor-related protein 4" evidence="10">
    <location>
        <begin position="23"/>
        <end position="412"/>
    </location>
</feature>
<name>A0AAJ7ST41_PETMA</name>
<reference evidence="13" key="1">
    <citation type="submission" date="2025-08" db="UniProtKB">
        <authorList>
            <consortium name="RefSeq"/>
        </authorList>
    </citation>
    <scope>IDENTIFICATION</scope>
    <source>
        <tissue evidence="13">Sperm</tissue>
    </source>
</reference>
<keyword evidence="3" id="KW-0964">Secreted</keyword>
<dbReference type="FunFam" id="2.60.120.40:FF:000020">
    <property type="entry name" value="complement C1q tumor necrosis factor-related protein 4"/>
    <property type="match status" value="1"/>
</dbReference>
<gene>
    <name evidence="13" type="primary">LOC116939995</name>
</gene>
<dbReference type="Proteomes" id="UP001318040">
    <property type="component" value="Chromosome 7"/>
</dbReference>